<dbReference type="Proteomes" id="UP000538666">
    <property type="component" value="Unassembled WGS sequence"/>
</dbReference>
<evidence type="ECO:0000313" key="2">
    <source>
        <dbReference type="Proteomes" id="UP000538666"/>
    </source>
</evidence>
<proteinExistence type="predicted"/>
<name>A0A841JVX8_9BACT</name>
<keyword evidence="2" id="KW-1185">Reference proteome</keyword>
<gene>
    <name evidence="1" type="ORF">HNQ77_001848</name>
</gene>
<dbReference type="OrthoDB" id="9813767at2"/>
<organism evidence="1 2">
    <name type="scientific">Silvibacterium bohemicum</name>
    <dbReference type="NCBI Taxonomy" id="1577686"/>
    <lineage>
        <taxon>Bacteria</taxon>
        <taxon>Pseudomonadati</taxon>
        <taxon>Acidobacteriota</taxon>
        <taxon>Terriglobia</taxon>
        <taxon>Terriglobales</taxon>
        <taxon>Acidobacteriaceae</taxon>
        <taxon>Silvibacterium</taxon>
    </lineage>
</organism>
<dbReference type="RefSeq" id="WP_050058538.1">
    <property type="nucleotide sequence ID" value="NZ_JACHEK010000003.1"/>
</dbReference>
<reference evidence="1 2" key="1">
    <citation type="submission" date="2020-08" db="EMBL/GenBank/DDBJ databases">
        <title>Genomic Encyclopedia of Type Strains, Phase IV (KMG-IV): sequencing the most valuable type-strain genomes for metagenomic binning, comparative biology and taxonomic classification.</title>
        <authorList>
            <person name="Goeker M."/>
        </authorList>
    </citation>
    <scope>NUCLEOTIDE SEQUENCE [LARGE SCALE GENOMIC DNA]</scope>
    <source>
        <strain evidence="1 2">DSM 103733</strain>
    </source>
</reference>
<dbReference type="EMBL" id="JACHEK010000003">
    <property type="protein sequence ID" value="MBB6143899.1"/>
    <property type="molecule type" value="Genomic_DNA"/>
</dbReference>
<dbReference type="AlphaFoldDB" id="A0A841JVX8"/>
<sequence>MRTTLSLDDDVLEQVKQFAEGRKISLGRAASELIRRGANRPVKTKIVHGLHVFDPPADSPVVTLEHIRKIQDQLDAEEVEDALKCR</sequence>
<dbReference type="CDD" id="cd21631">
    <property type="entry name" value="RHH_CopG_NikR-like"/>
    <property type="match status" value="1"/>
</dbReference>
<protein>
    <submittedName>
        <fullName evidence="1">Uncharacterized protein</fullName>
    </submittedName>
</protein>
<comment type="caution">
    <text evidence="1">The sequence shown here is derived from an EMBL/GenBank/DDBJ whole genome shotgun (WGS) entry which is preliminary data.</text>
</comment>
<accession>A0A841JVX8</accession>
<evidence type="ECO:0000313" key="1">
    <source>
        <dbReference type="EMBL" id="MBB6143899.1"/>
    </source>
</evidence>